<evidence type="ECO:0000256" key="1">
    <source>
        <dbReference type="ARBA" id="ARBA00001946"/>
    </source>
</evidence>
<evidence type="ECO:0000256" key="4">
    <source>
        <dbReference type="ARBA" id="ARBA00022723"/>
    </source>
</evidence>
<keyword evidence="11" id="KW-1185">Reference proteome</keyword>
<dbReference type="AlphaFoldDB" id="A0A516X173"/>
<evidence type="ECO:0000259" key="9">
    <source>
        <dbReference type="Pfam" id="PF01850"/>
    </source>
</evidence>
<name>A0A516X173_9ACTN</name>
<organism evidence="10 11">
    <name type="scientific">Tomitella fengzijianii</name>
    <dbReference type="NCBI Taxonomy" id="2597660"/>
    <lineage>
        <taxon>Bacteria</taxon>
        <taxon>Bacillati</taxon>
        <taxon>Actinomycetota</taxon>
        <taxon>Actinomycetes</taxon>
        <taxon>Mycobacteriales</taxon>
        <taxon>Tomitella</taxon>
    </lineage>
</organism>
<proteinExistence type="inferred from homology"/>
<comment type="cofactor">
    <cofactor evidence="1 8">
        <name>Mg(2+)</name>
        <dbReference type="ChEBI" id="CHEBI:18420"/>
    </cofactor>
</comment>
<feature type="binding site" evidence="8">
    <location>
        <position position="5"/>
    </location>
    <ligand>
        <name>Mg(2+)</name>
        <dbReference type="ChEBI" id="CHEBI:18420"/>
    </ligand>
</feature>
<dbReference type="SUPFAM" id="SSF88723">
    <property type="entry name" value="PIN domain-like"/>
    <property type="match status" value="1"/>
</dbReference>
<feature type="domain" description="PIN" evidence="9">
    <location>
        <begin position="2"/>
        <end position="124"/>
    </location>
</feature>
<protein>
    <recommendedName>
        <fullName evidence="8">Ribonuclease VapC</fullName>
        <shortName evidence="8">RNase VapC</shortName>
        <ecNumber evidence="8">3.1.-.-</ecNumber>
    </recommendedName>
    <alternativeName>
        <fullName evidence="8">Toxin VapC</fullName>
    </alternativeName>
</protein>
<dbReference type="EMBL" id="CP041765">
    <property type="protein sequence ID" value="QDQ96818.1"/>
    <property type="molecule type" value="Genomic_DNA"/>
</dbReference>
<keyword evidence="4 8" id="KW-0479">Metal-binding</keyword>
<gene>
    <name evidence="8" type="primary">vapC</name>
    <name evidence="10" type="ORF">FO059_05000</name>
</gene>
<keyword evidence="6 8" id="KW-0460">Magnesium</keyword>
<keyword evidence="8" id="KW-0800">Toxin</keyword>
<evidence type="ECO:0000313" key="10">
    <source>
        <dbReference type="EMBL" id="QDQ96818.1"/>
    </source>
</evidence>
<dbReference type="InterPro" id="IPR002716">
    <property type="entry name" value="PIN_dom"/>
</dbReference>
<dbReference type="GO" id="GO:0090729">
    <property type="term" value="F:toxin activity"/>
    <property type="evidence" value="ECO:0007669"/>
    <property type="project" value="UniProtKB-KW"/>
</dbReference>
<keyword evidence="2 8" id="KW-1277">Toxin-antitoxin system</keyword>
<dbReference type="Proteomes" id="UP000317344">
    <property type="component" value="Chromosome"/>
</dbReference>
<dbReference type="RefSeq" id="WP_143906881.1">
    <property type="nucleotide sequence ID" value="NZ_CP041765.1"/>
</dbReference>
<evidence type="ECO:0000256" key="6">
    <source>
        <dbReference type="ARBA" id="ARBA00022842"/>
    </source>
</evidence>
<dbReference type="EC" id="3.1.-.-" evidence="8"/>
<dbReference type="HAMAP" id="MF_00265">
    <property type="entry name" value="VapC_Nob1"/>
    <property type="match status" value="1"/>
</dbReference>
<dbReference type="GO" id="GO:0016787">
    <property type="term" value="F:hydrolase activity"/>
    <property type="evidence" value="ECO:0007669"/>
    <property type="project" value="UniProtKB-KW"/>
</dbReference>
<dbReference type="Gene3D" id="3.40.50.1010">
    <property type="entry name" value="5'-nuclease"/>
    <property type="match status" value="1"/>
</dbReference>
<comment type="similarity">
    <text evidence="7 8">Belongs to the PINc/VapC protein family.</text>
</comment>
<dbReference type="InterPro" id="IPR022907">
    <property type="entry name" value="VapC_family"/>
</dbReference>
<comment type="function">
    <text evidence="8">Toxic component of a toxin-antitoxin (TA) system. An RNase.</text>
</comment>
<dbReference type="GO" id="GO:0004540">
    <property type="term" value="F:RNA nuclease activity"/>
    <property type="evidence" value="ECO:0007669"/>
    <property type="project" value="InterPro"/>
</dbReference>
<dbReference type="InterPro" id="IPR029060">
    <property type="entry name" value="PIN-like_dom_sf"/>
</dbReference>
<dbReference type="GO" id="GO:0000287">
    <property type="term" value="F:magnesium ion binding"/>
    <property type="evidence" value="ECO:0007669"/>
    <property type="project" value="UniProtKB-UniRule"/>
</dbReference>
<evidence type="ECO:0000256" key="3">
    <source>
        <dbReference type="ARBA" id="ARBA00022722"/>
    </source>
</evidence>
<dbReference type="InterPro" id="IPR050556">
    <property type="entry name" value="Type_II_TA_system_RNase"/>
</dbReference>
<evidence type="ECO:0000256" key="2">
    <source>
        <dbReference type="ARBA" id="ARBA00022649"/>
    </source>
</evidence>
<feature type="binding site" evidence="8">
    <location>
        <position position="104"/>
    </location>
    <ligand>
        <name>Mg(2+)</name>
        <dbReference type="ChEBI" id="CHEBI:18420"/>
    </ligand>
</feature>
<dbReference type="Pfam" id="PF01850">
    <property type="entry name" value="PIN"/>
    <property type="match status" value="1"/>
</dbReference>
<dbReference type="CDD" id="cd18731">
    <property type="entry name" value="PIN_NgFitB-like"/>
    <property type="match status" value="1"/>
</dbReference>
<evidence type="ECO:0000256" key="5">
    <source>
        <dbReference type="ARBA" id="ARBA00022801"/>
    </source>
</evidence>
<keyword evidence="5 8" id="KW-0378">Hydrolase</keyword>
<evidence type="ECO:0000313" key="11">
    <source>
        <dbReference type="Proteomes" id="UP000317344"/>
    </source>
</evidence>
<accession>A0A516X173</accession>
<dbReference type="OrthoDB" id="9815354at2"/>
<reference evidence="10 11" key="1">
    <citation type="submission" date="2019-07" db="EMBL/GenBank/DDBJ databases">
        <title>Tomitella cavernea sp. nov., an actinomycete isolated from soil.</title>
        <authorList>
            <person name="Cheng J."/>
        </authorList>
    </citation>
    <scope>NUCLEOTIDE SEQUENCE [LARGE SCALE GENOMIC DNA]</scope>
    <source>
        <strain evidence="10 11">HY188</strain>
    </source>
</reference>
<reference evidence="10 11" key="2">
    <citation type="submission" date="2019-07" db="EMBL/GenBank/DDBJ databases">
        <authorList>
            <person name="Huang Y."/>
        </authorList>
    </citation>
    <scope>NUCLEOTIDE SEQUENCE [LARGE SCALE GENOMIC DNA]</scope>
    <source>
        <strain evidence="10 11">HY188</strain>
    </source>
</reference>
<sequence>MIILDTNVLSEPIRSSPHAGVIRWLDAQAMETLWLTAITVAEIHYGIASLADGRRRIAPGGRIDNEVLPKFGGRVLEFGLAEAVAYADLRADARRVGRAIGGLDALIAAIAVSRSATVATRDAAPFVAAGVPVINPFVVSD</sequence>
<dbReference type="PANTHER" id="PTHR33653:SF1">
    <property type="entry name" value="RIBONUCLEASE VAPC2"/>
    <property type="match status" value="1"/>
</dbReference>
<evidence type="ECO:0000256" key="8">
    <source>
        <dbReference type="HAMAP-Rule" id="MF_00265"/>
    </source>
</evidence>
<evidence type="ECO:0000256" key="7">
    <source>
        <dbReference type="ARBA" id="ARBA00038093"/>
    </source>
</evidence>
<keyword evidence="3 8" id="KW-0540">Nuclease</keyword>
<dbReference type="PANTHER" id="PTHR33653">
    <property type="entry name" value="RIBONUCLEASE VAPC2"/>
    <property type="match status" value="1"/>
</dbReference>
<dbReference type="KEGG" id="toy:FO059_05000"/>